<evidence type="ECO:0000313" key="1">
    <source>
        <dbReference type="EMBL" id="KAJ1892735.1"/>
    </source>
</evidence>
<gene>
    <name evidence="1" type="ORF">LPJ66_006166</name>
</gene>
<comment type="caution">
    <text evidence="1">The sequence shown here is derived from an EMBL/GenBank/DDBJ whole genome shotgun (WGS) entry which is preliminary data.</text>
</comment>
<evidence type="ECO:0000313" key="2">
    <source>
        <dbReference type="Proteomes" id="UP001150581"/>
    </source>
</evidence>
<keyword evidence="2" id="KW-1185">Reference proteome</keyword>
<dbReference type="EMBL" id="JANBPG010000943">
    <property type="protein sequence ID" value="KAJ1892735.1"/>
    <property type="molecule type" value="Genomic_DNA"/>
</dbReference>
<organism evidence="1 2">
    <name type="scientific">Kickxella alabastrina</name>
    <dbReference type="NCBI Taxonomy" id="61397"/>
    <lineage>
        <taxon>Eukaryota</taxon>
        <taxon>Fungi</taxon>
        <taxon>Fungi incertae sedis</taxon>
        <taxon>Zoopagomycota</taxon>
        <taxon>Kickxellomycotina</taxon>
        <taxon>Kickxellomycetes</taxon>
        <taxon>Kickxellales</taxon>
        <taxon>Kickxellaceae</taxon>
        <taxon>Kickxella</taxon>
    </lineage>
</organism>
<sequence length="613" mass="70013">MARTCYYELLEVERGASDSDLKRAYRKQALIWHPDKNHGKTDESTRIFSEIKEAYETLSDPQERAWYDNHREQILRGDDYMAAASASGMGSGHGQGGQSANVSFVSADYLMKFFSLSSFRGFDDSPSGFYTVYRGLFARLRDEELDVYDPETESQMDYLQNLDFGTSFTLFDEDAAYARSQNRSNRQSRRSEGTGSTLRDFYNFWTSFSSRKSFGWFDRFRLADAENRQIRRLMEKENKVLRDKAKREFTETVQNLASWLKKRDPRFKRYTDEQQALQLERESERKRRVAEQRAAVAEDASTYVRQAWEEVDYSKFLDEHLDDSPEEHSDGASDNTDIVGGEDDFTSGIELEVASGDELDPENDLVCFTCDKLFKTVAQKENHEKSKKHQKAVREIRREMMREERRMAKLSGTRGNLMQPARGDPALDEHSDLAEAASDSHVTDIEDDCTDDEDSILAQMVGSVSLVQEAKSKSKKSKKKRRQQANMLLAQDVAISQSLEPVDLGLDLADIEGARLPNSSDPPSKPDTAGSAQRVSKKELRRERQKIKEQKEGGSDLRCNVCGREFETRNHLFNHIKDTGHALANNLPRHLAELIVQERSTAKGKKGKKGAKH</sequence>
<name>A0ACC1IGH8_9FUNG</name>
<reference evidence="1" key="1">
    <citation type="submission" date="2022-07" db="EMBL/GenBank/DDBJ databases">
        <title>Phylogenomic reconstructions and comparative analyses of Kickxellomycotina fungi.</title>
        <authorList>
            <person name="Reynolds N.K."/>
            <person name="Stajich J.E."/>
            <person name="Barry K."/>
            <person name="Grigoriev I.V."/>
            <person name="Crous P."/>
            <person name="Smith M.E."/>
        </authorList>
    </citation>
    <scope>NUCLEOTIDE SEQUENCE</scope>
    <source>
        <strain evidence="1">Benny 63K</strain>
    </source>
</reference>
<accession>A0ACC1IGH8</accession>
<proteinExistence type="predicted"/>
<protein>
    <submittedName>
        <fullName evidence="1">Uncharacterized protein</fullName>
    </submittedName>
</protein>
<dbReference type="Proteomes" id="UP001150581">
    <property type="component" value="Unassembled WGS sequence"/>
</dbReference>